<evidence type="ECO:0000256" key="4">
    <source>
        <dbReference type="ARBA" id="ARBA00022801"/>
    </source>
</evidence>
<dbReference type="GO" id="GO:0015074">
    <property type="term" value="P:DNA integration"/>
    <property type="evidence" value="ECO:0007669"/>
    <property type="project" value="UniProtKB-KW"/>
</dbReference>
<keyword evidence="8" id="KW-0239">DNA-directed DNA polymerase</keyword>
<dbReference type="InterPro" id="IPR043502">
    <property type="entry name" value="DNA/RNA_pol_sf"/>
</dbReference>
<dbReference type="Pfam" id="PF07727">
    <property type="entry name" value="RVT_2"/>
    <property type="match status" value="1"/>
</dbReference>
<dbReference type="Pfam" id="PF25597">
    <property type="entry name" value="SH3_retrovirus"/>
    <property type="match status" value="1"/>
</dbReference>
<evidence type="ECO:0000256" key="2">
    <source>
        <dbReference type="ARBA" id="ARBA00022723"/>
    </source>
</evidence>
<keyword evidence="2" id="KW-0479">Metal-binding</keyword>
<dbReference type="GO" id="GO:0006310">
    <property type="term" value="P:DNA recombination"/>
    <property type="evidence" value="ECO:0007669"/>
    <property type="project" value="UniProtKB-KW"/>
</dbReference>
<evidence type="ECO:0000259" key="11">
    <source>
        <dbReference type="PROSITE" id="PS50994"/>
    </source>
</evidence>
<dbReference type="VEuPathDB" id="FungiDB:PC110_g6734"/>
<evidence type="ECO:0000256" key="6">
    <source>
        <dbReference type="ARBA" id="ARBA00022908"/>
    </source>
</evidence>
<evidence type="ECO:0000256" key="7">
    <source>
        <dbReference type="ARBA" id="ARBA00022918"/>
    </source>
</evidence>
<dbReference type="PANTHER" id="PTHR42648:SF11">
    <property type="entry name" value="TRANSPOSON TY4-P GAG-POL POLYPROTEIN"/>
    <property type="match status" value="1"/>
</dbReference>
<protein>
    <recommendedName>
        <fullName evidence="11">Integrase catalytic domain-containing protein</fullName>
    </recommendedName>
</protein>
<dbReference type="PROSITE" id="PS50994">
    <property type="entry name" value="INTEGRASE"/>
    <property type="match status" value="1"/>
</dbReference>
<evidence type="ECO:0000256" key="9">
    <source>
        <dbReference type="ARBA" id="ARBA00023172"/>
    </source>
</evidence>
<dbReference type="CDD" id="cd09272">
    <property type="entry name" value="RNase_HI_RT_Ty1"/>
    <property type="match status" value="1"/>
</dbReference>
<keyword evidence="7" id="KW-0695">RNA-directed DNA polymerase</keyword>
<proteinExistence type="predicted"/>
<accession>A0A329SK86</accession>
<feature type="domain" description="Integrase catalytic" evidence="11">
    <location>
        <begin position="1"/>
        <end position="98"/>
    </location>
</feature>
<dbReference type="InterPro" id="IPR057670">
    <property type="entry name" value="SH3_retrovirus"/>
</dbReference>
<reference evidence="12 13" key="1">
    <citation type="submission" date="2018-01" db="EMBL/GenBank/DDBJ databases">
        <title>Draft genome of the strawberry crown rot pathogen Phytophthora cactorum.</title>
        <authorList>
            <person name="Armitage A.D."/>
            <person name="Lysoe E."/>
            <person name="Nellist C.F."/>
            <person name="Harrison R.J."/>
            <person name="Brurberg M.B."/>
        </authorList>
    </citation>
    <scope>NUCLEOTIDE SEQUENCE [LARGE SCALE GENOMIC DNA]</scope>
    <source>
        <strain evidence="12 13">10300</strain>
    </source>
</reference>
<keyword evidence="5" id="KW-0460">Magnesium</keyword>
<keyword evidence="8" id="KW-0548">Nucleotidyltransferase</keyword>
<dbReference type="GO" id="GO:0003964">
    <property type="term" value="F:RNA-directed DNA polymerase activity"/>
    <property type="evidence" value="ECO:0007669"/>
    <property type="project" value="UniProtKB-KW"/>
</dbReference>
<evidence type="ECO:0000256" key="3">
    <source>
        <dbReference type="ARBA" id="ARBA00022759"/>
    </source>
</evidence>
<keyword evidence="8" id="KW-0808">Transferase</keyword>
<gene>
    <name evidence="12" type="ORF">PC110_g6734</name>
</gene>
<evidence type="ECO:0000313" key="12">
    <source>
        <dbReference type="EMBL" id="RAW36991.1"/>
    </source>
</evidence>
<dbReference type="SUPFAM" id="SSF53098">
    <property type="entry name" value="Ribonuclease H-like"/>
    <property type="match status" value="1"/>
</dbReference>
<dbReference type="InterPro" id="IPR001584">
    <property type="entry name" value="Integrase_cat-core"/>
</dbReference>
<dbReference type="GO" id="GO:0003887">
    <property type="term" value="F:DNA-directed DNA polymerase activity"/>
    <property type="evidence" value="ECO:0007669"/>
    <property type="project" value="UniProtKB-KW"/>
</dbReference>
<dbReference type="InterPro" id="IPR013103">
    <property type="entry name" value="RVT_2"/>
</dbReference>
<name>A0A329SK86_9STRA</name>
<dbReference type="GO" id="GO:0016787">
    <property type="term" value="F:hydrolase activity"/>
    <property type="evidence" value="ECO:0007669"/>
    <property type="project" value="UniProtKB-KW"/>
</dbReference>
<comment type="caution">
    <text evidence="12">The sequence shown here is derived from an EMBL/GenBank/DDBJ whole genome shotgun (WGS) entry which is preliminary data.</text>
</comment>
<keyword evidence="1" id="KW-0540">Nuclease</keyword>
<evidence type="ECO:0000256" key="10">
    <source>
        <dbReference type="ARBA" id="ARBA00023268"/>
    </source>
</evidence>
<dbReference type="GO" id="GO:0046872">
    <property type="term" value="F:metal ion binding"/>
    <property type="evidence" value="ECO:0007669"/>
    <property type="project" value="UniProtKB-KW"/>
</dbReference>
<dbReference type="GO" id="GO:0003676">
    <property type="term" value="F:nucleic acid binding"/>
    <property type="evidence" value="ECO:0007669"/>
    <property type="project" value="InterPro"/>
</dbReference>
<sequence>MRLRSDNGTEFVNKKMDKICELNGIVHQKTVPYSPQQNGVAERMNRTIMEKARSMLYYKGVTTLWWAEAVSTAVYLINRSTNSTHPDMTPYQLAFKEKTRMDHLRVFGSIGYAHVDKAKRTKLEPKSFKCKLLGYAENSKGYRVYDLESNKVKVTRSLKLDEREVNGIYDAVPTNNTTVIQTTEDEEEVMHLEHEEQPVVDEPMGPVGEAHANDSDMNDVDQDEPTGHEMAEYKRTSRPALSEDIVFHPEPERSRRAREPARLIDVGPTHDIEYRVNEDDDPDNDDHFWSPSPKRARVDEDRLLAEAVLAYAASVGDADDAPTTYTQAMKSNEASEWVKAMNAELHAHTDYGSWTLIRRNPDARPIGCRWVFAKKRDQHGRVARYKARLVAKGFKQKFGVDFFETYSPVANMNSIRVVLSVVVAKTYVTEQLDVDTAFLNSDLKERVYMEVPYGIKNAENMMCQLNKAIYGLKQAGRERMVQDDPRGVHEDRVPQLRADQCVYVKGKKDKYVYVCLYVDDMIIAVKNTTEINEVKTALKSAFKMKELGEAKFILGMKIDHNRTAGSLMIKQTRYVDDVVKRFNQEHSKTVVNPCETGMKLSKLQSPATNAERDDMRSKPYRSLIGTKEYGIIYDANNGKVKLEAFTDADWGSNLDDRRSVSGIMVLIGGAPVVFKSKYQCTVALSSAEAEYMALSLCTQEVLWARAMLKDLGHGEVEATQVWEDNQGAIALASNAVYNARTKHVDIRHHFILENVAKEVIKVDYVGTEDQLADMLMKGLGTKRLKYLLEASRIRTKAAQH</sequence>
<keyword evidence="6" id="KW-0229">DNA integration</keyword>
<dbReference type="OrthoDB" id="166608at2759"/>
<organism evidence="12 13">
    <name type="scientific">Phytophthora cactorum</name>
    <dbReference type="NCBI Taxonomy" id="29920"/>
    <lineage>
        <taxon>Eukaryota</taxon>
        <taxon>Sar</taxon>
        <taxon>Stramenopiles</taxon>
        <taxon>Oomycota</taxon>
        <taxon>Peronosporomycetes</taxon>
        <taxon>Peronosporales</taxon>
        <taxon>Peronosporaceae</taxon>
        <taxon>Phytophthora</taxon>
    </lineage>
</organism>
<dbReference type="PANTHER" id="PTHR42648">
    <property type="entry name" value="TRANSPOSASE, PUTATIVE-RELATED"/>
    <property type="match status" value="1"/>
</dbReference>
<keyword evidence="9" id="KW-0233">DNA recombination</keyword>
<dbReference type="STRING" id="29920.A0A329SK86"/>
<dbReference type="Gene3D" id="3.30.420.10">
    <property type="entry name" value="Ribonuclease H-like superfamily/Ribonuclease H"/>
    <property type="match status" value="1"/>
</dbReference>
<dbReference type="Proteomes" id="UP000251314">
    <property type="component" value="Unassembled WGS sequence"/>
</dbReference>
<evidence type="ECO:0000256" key="5">
    <source>
        <dbReference type="ARBA" id="ARBA00022842"/>
    </source>
</evidence>
<dbReference type="InterPro" id="IPR036397">
    <property type="entry name" value="RNaseH_sf"/>
</dbReference>
<dbReference type="SUPFAM" id="SSF56672">
    <property type="entry name" value="DNA/RNA polymerases"/>
    <property type="match status" value="1"/>
</dbReference>
<keyword evidence="4" id="KW-0378">Hydrolase</keyword>
<keyword evidence="3" id="KW-0255">Endonuclease</keyword>
<evidence type="ECO:0000256" key="8">
    <source>
        <dbReference type="ARBA" id="ARBA00022932"/>
    </source>
</evidence>
<keyword evidence="10" id="KW-0511">Multifunctional enzyme</keyword>
<dbReference type="AlphaFoldDB" id="A0A329SK86"/>
<dbReference type="EMBL" id="MJFZ01000123">
    <property type="protein sequence ID" value="RAW36991.1"/>
    <property type="molecule type" value="Genomic_DNA"/>
</dbReference>
<dbReference type="InterPro" id="IPR012337">
    <property type="entry name" value="RNaseH-like_sf"/>
</dbReference>
<dbReference type="InterPro" id="IPR039537">
    <property type="entry name" value="Retrotran_Ty1/copia-like"/>
</dbReference>
<dbReference type="GO" id="GO:0004519">
    <property type="term" value="F:endonuclease activity"/>
    <property type="evidence" value="ECO:0007669"/>
    <property type="project" value="UniProtKB-KW"/>
</dbReference>
<keyword evidence="13" id="KW-1185">Reference proteome</keyword>
<evidence type="ECO:0000256" key="1">
    <source>
        <dbReference type="ARBA" id="ARBA00022722"/>
    </source>
</evidence>
<evidence type="ECO:0000313" key="13">
    <source>
        <dbReference type="Proteomes" id="UP000251314"/>
    </source>
</evidence>